<dbReference type="InterPro" id="IPR022486">
    <property type="entry name" value="PPK2_PA0141"/>
</dbReference>
<evidence type="ECO:0000256" key="6">
    <source>
        <dbReference type="RuleBase" id="RU369062"/>
    </source>
</evidence>
<evidence type="ECO:0000256" key="1">
    <source>
        <dbReference type="ARBA" id="ARBA00009924"/>
    </source>
</evidence>
<dbReference type="PANTHER" id="PTHR34383:SF1">
    <property type="entry name" value="ADP-POLYPHOSPHATE PHOSPHOTRANSFERASE"/>
    <property type="match status" value="1"/>
</dbReference>
<dbReference type="PIRSF" id="PIRSF028756">
    <property type="entry name" value="PPK2_prd"/>
    <property type="match status" value="1"/>
</dbReference>
<dbReference type="Pfam" id="PF03976">
    <property type="entry name" value="PPK2"/>
    <property type="match status" value="1"/>
</dbReference>
<comment type="function">
    <text evidence="6">Uses inorganic polyphosphate (polyP) as a donor to convert GDP to GTP or ADP to ATP.</text>
</comment>
<dbReference type="NCBIfam" id="TIGR03707">
    <property type="entry name" value="PPK2_P_aer"/>
    <property type="match status" value="1"/>
</dbReference>
<dbReference type="AlphaFoldDB" id="A0A933L3L9"/>
<feature type="domain" description="Polyphosphate kinase-2-related" evidence="7">
    <location>
        <begin position="35"/>
        <end position="259"/>
    </location>
</feature>
<dbReference type="GO" id="GO:0006754">
    <property type="term" value="P:ATP biosynthetic process"/>
    <property type="evidence" value="ECO:0007669"/>
    <property type="project" value="UniProtKB-KW"/>
</dbReference>
<gene>
    <name evidence="8" type="primary">ppk2</name>
    <name evidence="8" type="ORF">HY834_17705</name>
</gene>
<keyword evidence="3 6" id="KW-0418">Kinase</keyword>
<comment type="catalytic activity">
    <reaction evidence="5">
        <text>[phosphate](n) + ATP = [phosphate](n+1) + ADP</text>
        <dbReference type="Rhea" id="RHEA:19573"/>
        <dbReference type="Rhea" id="RHEA-COMP:9859"/>
        <dbReference type="Rhea" id="RHEA-COMP:14280"/>
        <dbReference type="ChEBI" id="CHEBI:16838"/>
        <dbReference type="ChEBI" id="CHEBI:30616"/>
        <dbReference type="ChEBI" id="CHEBI:456216"/>
    </reaction>
    <physiologicalReaction direction="right-to-left" evidence="5">
        <dbReference type="Rhea" id="RHEA:19575"/>
    </physiologicalReaction>
</comment>
<evidence type="ECO:0000256" key="2">
    <source>
        <dbReference type="ARBA" id="ARBA00022679"/>
    </source>
</evidence>
<evidence type="ECO:0000256" key="3">
    <source>
        <dbReference type="ARBA" id="ARBA00022777"/>
    </source>
</evidence>
<evidence type="ECO:0000256" key="5">
    <source>
        <dbReference type="ARBA" id="ARBA00024500"/>
    </source>
</evidence>
<dbReference type="EC" id="2.7.4.-" evidence="6"/>
<accession>A0A933L3L9</accession>
<dbReference type="EMBL" id="JACRAF010000058">
    <property type="protein sequence ID" value="MBI4923579.1"/>
    <property type="molecule type" value="Genomic_DNA"/>
</dbReference>
<dbReference type="Gene3D" id="3.40.50.300">
    <property type="entry name" value="P-loop containing nucleotide triphosphate hydrolases"/>
    <property type="match status" value="1"/>
</dbReference>
<dbReference type="InterPro" id="IPR016898">
    <property type="entry name" value="Polyphosphate_phosphotransfera"/>
</dbReference>
<keyword evidence="2 6" id="KW-0808">Transferase</keyword>
<evidence type="ECO:0000313" key="9">
    <source>
        <dbReference type="Proteomes" id="UP000782610"/>
    </source>
</evidence>
<dbReference type="SUPFAM" id="SSF52540">
    <property type="entry name" value="P-loop containing nucleoside triphosphate hydrolases"/>
    <property type="match status" value="1"/>
</dbReference>
<comment type="subunit">
    <text evidence="6">Homotetramer.</text>
</comment>
<dbReference type="Proteomes" id="UP000782610">
    <property type="component" value="Unassembled WGS sequence"/>
</dbReference>
<evidence type="ECO:0000313" key="8">
    <source>
        <dbReference type="EMBL" id="MBI4923579.1"/>
    </source>
</evidence>
<evidence type="ECO:0000259" key="7">
    <source>
        <dbReference type="Pfam" id="PF03976"/>
    </source>
</evidence>
<comment type="similarity">
    <text evidence="1 6">Belongs to the polyphosphate kinase 2 (PPK2) family. Class I subfamily.</text>
</comment>
<evidence type="ECO:0000256" key="4">
    <source>
        <dbReference type="ARBA" id="ARBA00023310"/>
    </source>
</evidence>
<protein>
    <recommendedName>
        <fullName evidence="6">ADP/GDP-polyphosphate phosphotransferase</fullName>
        <ecNumber evidence="6">2.7.4.-</ecNumber>
    </recommendedName>
    <alternativeName>
        <fullName evidence="6">Polyphosphate kinase PPK2</fullName>
    </alternativeName>
</protein>
<dbReference type="GO" id="GO:0008976">
    <property type="term" value="F:polyphosphate kinase activity"/>
    <property type="evidence" value="ECO:0007669"/>
    <property type="project" value="UniProtKB-UniRule"/>
</dbReference>
<dbReference type="InterPro" id="IPR022488">
    <property type="entry name" value="PPK2-related"/>
</dbReference>
<comment type="caution">
    <text evidence="8">The sequence shown here is derived from an EMBL/GenBank/DDBJ whole genome shotgun (WGS) entry which is preliminary data.</text>
</comment>
<name>A0A933L3L9_9HYPH</name>
<dbReference type="PANTHER" id="PTHR34383">
    <property type="entry name" value="POLYPHOSPHATE:AMP PHOSPHOTRANSFERASE-RELATED"/>
    <property type="match status" value="1"/>
</dbReference>
<proteinExistence type="inferred from homology"/>
<dbReference type="InterPro" id="IPR027417">
    <property type="entry name" value="P-loop_NTPase"/>
</dbReference>
<keyword evidence="4" id="KW-0066">ATP synthesis</keyword>
<organism evidence="8 9">
    <name type="scientific">Devosia nanyangense</name>
    <dbReference type="NCBI Taxonomy" id="1228055"/>
    <lineage>
        <taxon>Bacteria</taxon>
        <taxon>Pseudomonadati</taxon>
        <taxon>Pseudomonadota</taxon>
        <taxon>Alphaproteobacteria</taxon>
        <taxon>Hyphomicrobiales</taxon>
        <taxon>Devosiaceae</taxon>
        <taxon>Devosia</taxon>
    </lineage>
</organism>
<sequence length="285" mass="33295">MADTRDDFDIENPELPKWIKKGALKSGGYPYARRIDEDEYVKLLIPLQIELVKLQSHQIKTGGRMLALFEGRDAAGKGGAIDTFREHLNGRYWLDVALPKPSDRERTQWYFQRYVDWLPAAAETALFDRSWYNRAGVEPVMGFCTPEQTEEFLSDAPRFEKMLVKDGVHLFKFWLAIGREMQMRRFHERRHDPLKQWKISAIDIAALGKWDSYTDAAHRMLRATHTDEAPWRVVLANDKRRARLEMIRVVLQSIDYEGKDPAVVAKIDDRIVIEPERFIKHHSDS</sequence>
<reference evidence="8" key="1">
    <citation type="submission" date="2020-07" db="EMBL/GenBank/DDBJ databases">
        <title>Huge and variable diversity of episymbiotic CPR bacteria and DPANN archaea in groundwater ecosystems.</title>
        <authorList>
            <person name="He C.Y."/>
            <person name="Keren R."/>
            <person name="Whittaker M."/>
            <person name="Farag I.F."/>
            <person name="Doudna J."/>
            <person name="Cate J.H.D."/>
            <person name="Banfield J.F."/>
        </authorList>
    </citation>
    <scope>NUCLEOTIDE SEQUENCE</scope>
    <source>
        <strain evidence="8">NC_groundwater_1586_Pr3_B-0.1um_66_15</strain>
    </source>
</reference>